<name>F2B1E9_RHOBT</name>
<dbReference type="PATRIC" id="fig|991778.3.peg.6149"/>
<evidence type="ECO:0000313" key="2">
    <source>
        <dbReference type="EMBL" id="EGF24247.1"/>
    </source>
</evidence>
<comment type="caution">
    <text evidence="2">The sequence shown here is derived from an EMBL/GenBank/DDBJ whole genome shotgun (WGS) entry which is preliminary data.</text>
</comment>
<dbReference type="InterPro" id="IPR047700">
    <property type="entry name" value="NrtS-like"/>
</dbReference>
<gene>
    <name evidence="2" type="ORF">RBWH47_05067</name>
</gene>
<keyword evidence="1" id="KW-0812">Transmembrane</keyword>
<evidence type="ECO:0000313" key="3">
    <source>
        <dbReference type="Proteomes" id="UP000006222"/>
    </source>
</evidence>
<reference evidence="2 3" key="1">
    <citation type="journal article" date="2013" name="Mar. Genomics">
        <title>Expression of sulfatases in Rhodopirellula baltica and the diversity of sulfatases in the genus Rhodopirellula.</title>
        <authorList>
            <person name="Wegner C.E."/>
            <person name="Richter-Heitmann T."/>
            <person name="Klindworth A."/>
            <person name="Klockow C."/>
            <person name="Richter M."/>
            <person name="Achstetter T."/>
            <person name="Glockner F.O."/>
            <person name="Harder J."/>
        </authorList>
    </citation>
    <scope>NUCLEOTIDE SEQUENCE [LARGE SCALE GENOMIC DNA]</scope>
    <source>
        <strain evidence="2 3">WH47</strain>
    </source>
</reference>
<dbReference type="EMBL" id="AFAR01000301">
    <property type="protein sequence ID" value="EGF24247.1"/>
    <property type="molecule type" value="Genomic_DNA"/>
</dbReference>
<accession>F2B1E9</accession>
<protein>
    <submittedName>
        <fullName evidence="2">Phosphoenolpyruvate-protein kinase</fullName>
    </submittedName>
</protein>
<feature type="transmembrane region" description="Helical" evidence="1">
    <location>
        <begin position="12"/>
        <end position="31"/>
    </location>
</feature>
<keyword evidence="1" id="KW-0472">Membrane</keyword>
<dbReference type="GO" id="GO:0016301">
    <property type="term" value="F:kinase activity"/>
    <property type="evidence" value="ECO:0007669"/>
    <property type="project" value="UniProtKB-KW"/>
</dbReference>
<organism evidence="2 3">
    <name type="scientific">Rhodopirellula baltica WH47</name>
    <dbReference type="NCBI Taxonomy" id="991778"/>
    <lineage>
        <taxon>Bacteria</taxon>
        <taxon>Pseudomonadati</taxon>
        <taxon>Planctomycetota</taxon>
        <taxon>Planctomycetia</taxon>
        <taxon>Pirellulales</taxon>
        <taxon>Pirellulaceae</taxon>
        <taxon>Rhodopirellula</taxon>
    </lineage>
</organism>
<feature type="transmembrane region" description="Helical" evidence="1">
    <location>
        <begin position="51"/>
        <end position="69"/>
    </location>
</feature>
<dbReference type="Proteomes" id="UP000006222">
    <property type="component" value="Unassembled WGS sequence"/>
</dbReference>
<evidence type="ECO:0000256" key="1">
    <source>
        <dbReference type="SAM" id="Phobius"/>
    </source>
</evidence>
<keyword evidence="2" id="KW-0808">Transferase</keyword>
<dbReference type="RefSeq" id="WP_007329709.1">
    <property type="nucleotide sequence ID" value="NZ_AFAR01000301.1"/>
</dbReference>
<keyword evidence="2" id="KW-0418">Kinase</keyword>
<keyword evidence="1" id="KW-1133">Transmembrane helix</keyword>
<dbReference type="NCBIfam" id="NF038050">
    <property type="entry name" value="NrtS"/>
    <property type="match status" value="1"/>
</dbReference>
<proteinExistence type="predicted"/>
<dbReference type="AlphaFoldDB" id="F2B1E9"/>
<keyword evidence="2" id="KW-0670">Pyruvate</keyword>
<sequence>MRDWIRLATKRSIVVRGVICSSIVGTILIAINQGDVIWNGNLEIRHAAKIGLTYMVPYIVSTVSSVGALRNVSQ</sequence>